<evidence type="ECO:0000256" key="4">
    <source>
        <dbReference type="ARBA" id="ARBA00023306"/>
    </source>
</evidence>
<evidence type="ECO:0000313" key="6">
    <source>
        <dbReference type="Proteomes" id="UP001085076"/>
    </source>
</evidence>
<dbReference type="GO" id="GO:0070979">
    <property type="term" value="P:protein K11-linked ubiquitination"/>
    <property type="evidence" value="ECO:0007669"/>
    <property type="project" value="TreeGrafter"/>
</dbReference>
<proteinExistence type="predicted"/>
<reference evidence="5" key="2">
    <citation type="journal article" date="2022" name="Hortic Res">
        <title>The genome of Dioscorea zingiberensis sheds light on the biosynthesis, origin and evolution of the medicinally important diosgenin saponins.</title>
        <authorList>
            <person name="Li Y."/>
            <person name="Tan C."/>
            <person name="Li Z."/>
            <person name="Guo J."/>
            <person name="Li S."/>
            <person name="Chen X."/>
            <person name="Wang C."/>
            <person name="Dai X."/>
            <person name="Yang H."/>
            <person name="Song W."/>
            <person name="Hou L."/>
            <person name="Xu J."/>
            <person name="Tong Z."/>
            <person name="Xu A."/>
            <person name="Yuan X."/>
            <person name="Wang W."/>
            <person name="Yang Q."/>
            <person name="Chen L."/>
            <person name="Sun Z."/>
            <person name="Wang K."/>
            <person name="Pan B."/>
            <person name="Chen J."/>
            <person name="Bao Y."/>
            <person name="Liu F."/>
            <person name="Qi X."/>
            <person name="Gang D.R."/>
            <person name="Wen J."/>
            <person name="Li J."/>
        </authorList>
    </citation>
    <scope>NUCLEOTIDE SEQUENCE</scope>
    <source>
        <strain evidence="5">Dzin_1.0</strain>
    </source>
</reference>
<keyword evidence="4" id="KW-0131">Cell cycle</keyword>
<comment type="caution">
    <text evidence="5">The sequence shown here is derived from an EMBL/GenBank/DDBJ whole genome shotgun (WGS) entry which is preliminary data.</text>
</comment>
<gene>
    <name evidence="5" type="ORF">J5N97_026797</name>
</gene>
<keyword evidence="6" id="KW-1185">Reference proteome</keyword>
<dbReference type="GO" id="GO:0034399">
    <property type="term" value="C:nuclear periphery"/>
    <property type="evidence" value="ECO:0007669"/>
    <property type="project" value="TreeGrafter"/>
</dbReference>
<dbReference type="InterPro" id="IPR024789">
    <property type="entry name" value="APC4"/>
</dbReference>
<protein>
    <submittedName>
        <fullName evidence="5">Uncharacterized protein</fullName>
    </submittedName>
</protein>
<sequence>MRVSPWFSSLSSPISPSPTDRYGGVGLEKNLLLMVPFQINMVEWNPEKDLLAMIPFQVQLDKPISFEINMAEQNLEKDLLFMLTYGSKVLYRLNLQQLWTISPG</sequence>
<dbReference type="PANTHER" id="PTHR13260">
    <property type="entry name" value="ANAPHASE PROMOTING COMPLEX SUBUNIT 4 APC4"/>
    <property type="match status" value="1"/>
</dbReference>
<accession>A0A9D5H716</accession>
<organism evidence="5 6">
    <name type="scientific">Dioscorea zingiberensis</name>
    <dbReference type="NCBI Taxonomy" id="325984"/>
    <lineage>
        <taxon>Eukaryota</taxon>
        <taxon>Viridiplantae</taxon>
        <taxon>Streptophyta</taxon>
        <taxon>Embryophyta</taxon>
        <taxon>Tracheophyta</taxon>
        <taxon>Spermatophyta</taxon>
        <taxon>Magnoliopsida</taxon>
        <taxon>Liliopsida</taxon>
        <taxon>Dioscoreales</taxon>
        <taxon>Dioscoreaceae</taxon>
        <taxon>Dioscorea</taxon>
    </lineage>
</organism>
<dbReference type="GO" id="GO:0051301">
    <property type="term" value="P:cell division"/>
    <property type="evidence" value="ECO:0007669"/>
    <property type="project" value="UniProtKB-KW"/>
</dbReference>
<evidence type="ECO:0000256" key="2">
    <source>
        <dbReference type="ARBA" id="ARBA00022776"/>
    </source>
</evidence>
<evidence type="ECO:0000313" key="5">
    <source>
        <dbReference type="EMBL" id="KAJ0965659.1"/>
    </source>
</evidence>
<dbReference type="GO" id="GO:0005680">
    <property type="term" value="C:anaphase-promoting complex"/>
    <property type="evidence" value="ECO:0007669"/>
    <property type="project" value="InterPro"/>
</dbReference>
<dbReference type="Proteomes" id="UP001085076">
    <property type="component" value="Miscellaneous, Linkage group lg08"/>
</dbReference>
<dbReference type="EMBL" id="JAGGNH010000008">
    <property type="protein sequence ID" value="KAJ0965659.1"/>
    <property type="molecule type" value="Genomic_DNA"/>
</dbReference>
<reference evidence="5" key="1">
    <citation type="submission" date="2021-03" db="EMBL/GenBank/DDBJ databases">
        <authorList>
            <person name="Li Z."/>
            <person name="Yang C."/>
        </authorList>
    </citation>
    <scope>NUCLEOTIDE SEQUENCE</scope>
    <source>
        <strain evidence="5">Dzin_1.0</strain>
        <tissue evidence="5">Leaf</tissue>
    </source>
</reference>
<dbReference type="GO" id="GO:0031145">
    <property type="term" value="P:anaphase-promoting complex-dependent catabolic process"/>
    <property type="evidence" value="ECO:0007669"/>
    <property type="project" value="InterPro"/>
</dbReference>
<keyword evidence="2" id="KW-0498">Mitosis</keyword>
<dbReference type="PANTHER" id="PTHR13260:SF0">
    <property type="entry name" value="ANAPHASE-PROMOTING COMPLEX SUBUNIT 4"/>
    <property type="match status" value="1"/>
</dbReference>
<keyword evidence="3" id="KW-0833">Ubl conjugation pathway</keyword>
<dbReference type="AlphaFoldDB" id="A0A9D5H716"/>
<name>A0A9D5H716_9LILI</name>
<keyword evidence="1" id="KW-0132">Cell division</keyword>
<dbReference type="OrthoDB" id="2110451at2759"/>
<evidence type="ECO:0000256" key="1">
    <source>
        <dbReference type="ARBA" id="ARBA00022618"/>
    </source>
</evidence>
<evidence type="ECO:0000256" key="3">
    <source>
        <dbReference type="ARBA" id="ARBA00022786"/>
    </source>
</evidence>